<evidence type="ECO:0000256" key="3">
    <source>
        <dbReference type="ARBA" id="ARBA00023015"/>
    </source>
</evidence>
<dbReference type="Pfam" id="PF08279">
    <property type="entry name" value="HTH_11"/>
    <property type="match status" value="1"/>
</dbReference>
<dbReference type="InterPro" id="IPR036634">
    <property type="entry name" value="PRD_sf"/>
</dbReference>
<keyword evidence="2" id="KW-0677">Repeat</keyword>
<dbReference type="Pfam" id="PF05043">
    <property type="entry name" value="Mga"/>
    <property type="match status" value="1"/>
</dbReference>
<feature type="domain" description="PRD" evidence="7">
    <location>
        <begin position="305"/>
        <end position="412"/>
    </location>
</feature>
<dbReference type="SUPFAM" id="SSF63520">
    <property type="entry name" value="PTS-regulatory domain, PRD"/>
    <property type="match status" value="2"/>
</dbReference>
<dbReference type="InterPro" id="IPR011608">
    <property type="entry name" value="PRD"/>
</dbReference>
<evidence type="ECO:0000256" key="5">
    <source>
        <dbReference type="ARBA" id="ARBA00023163"/>
    </source>
</evidence>
<dbReference type="GO" id="GO:0008982">
    <property type="term" value="F:protein-N(PI)-phosphohistidine-sugar phosphotransferase activity"/>
    <property type="evidence" value="ECO:0007669"/>
    <property type="project" value="InterPro"/>
</dbReference>
<dbReference type="PROSITE" id="PS51099">
    <property type="entry name" value="PTS_EIIB_TYPE_2"/>
    <property type="match status" value="1"/>
</dbReference>
<dbReference type="Gene3D" id="1.10.1790.10">
    <property type="entry name" value="PRD domain"/>
    <property type="match status" value="2"/>
</dbReference>
<dbReference type="GO" id="GO:0006355">
    <property type="term" value="P:regulation of DNA-templated transcription"/>
    <property type="evidence" value="ECO:0007669"/>
    <property type="project" value="InterPro"/>
</dbReference>
<dbReference type="InterPro" id="IPR036388">
    <property type="entry name" value="WH-like_DNA-bd_sf"/>
</dbReference>
<keyword evidence="3" id="KW-0805">Transcription regulation</keyword>
<feature type="domain" description="PTS EIIB type-2" evidence="6">
    <location>
        <begin position="413"/>
        <end position="502"/>
    </location>
</feature>
<dbReference type="InterPro" id="IPR013196">
    <property type="entry name" value="HTH_11"/>
</dbReference>
<dbReference type="Pfam" id="PF00874">
    <property type="entry name" value="PRD"/>
    <property type="match status" value="2"/>
</dbReference>
<gene>
    <name evidence="8" type="ORF">ATX59_07335</name>
</gene>
<dbReference type="PANTHER" id="PTHR30185">
    <property type="entry name" value="CRYPTIC BETA-GLUCOSIDE BGL OPERON ANTITERMINATOR"/>
    <property type="match status" value="1"/>
</dbReference>
<dbReference type="SUPFAM" id="SSF52794">
    <property type="entry name" value="PTS system IIB component-like"/>
    <property type="match status" value="1"/>
</dbReference>
<feature type="domain" description="PRD" evidence="7">
    <location>
        <begin position="189"/>
        <end position="301"/>
    </location>
</feature>
<keyword evidence="4" id="KW-0010">Activator</keyword>
<evidence type="ECO:0000256" key="1">
    <source>
        <dbReference type="ARBA" id="ARBA00022679"/>
    </source>
</evidence>
<dbReference type="PROSITE" id="PS51372">
    <property type="entry name" value="PRD_2"/>
    <property type="match status" value="2"/>
</dbReference>
<evidence type="ECO:0000256" key="4">
    <source>
        <dbReference type="ARBA" id="ARBA00023159"/>
    </source>
</evidence>
<comment type="caution">
    <text evidence="8">The sequence shown here is derived from an EMBL/GenBank/DDBJ whole genome shotgun (WGS) entry which is preliminary data.</text>
</comment>
<dbReference type="InterPro" id="IPR036095">
    <property type="entry name" value="PTS_EIIB-like_sf"/>
</dbReference>
<evidence type="ECO:0000313" key="8">
    <source>
        <dbReference type="EMBL" id="OIM20773.1"/>
    </source>
</evidence>
<name>A0A6N4A050_OENOE</name>
<dbReference type="InterPro" id="IPR050661">
    <property type="entry name" value="BglG_antiterminators"/>
</dbReference>
<evidence type="ECO:0000259" key="6">
    <source>
        <dbReference type="PROSITE" id="PS51099"/>
    </source>
</evidence>
<evidence type="ECO:0000256" key="2">
    <source>
        <dbReference type="ARBA" id="ARBA00022737"/>
    </source>
</evidence>
<dbReference type="EMBL" id="MLOK01000049">
    <property type="protein sequence ID" value="OIM20773.1"/>
    <property type="molecule type" value="Genomic_DNA"/>
</dbReference>
<evidence type="ECO:0000259" key="7">
    <source>
        <dbReference type="PROSITE" id="PS51372"/>
    </source>
</evidence>
<dbReference type="CDD" id="cd05568">
    <property type="entry name" value="PTS_IIB_bgl_like"/>
    <property type="match status" value="1"/>
</dbReference>
<evidence type="ECO:0000313" key="9">
    <source>
        <dbReference type="Proteomes" id="UP000181728"/>
    </source>
</evidence>
<reference evidence="8 9" key="1">
    <citation type="journal article" date="2016" name="BMC Genomics">
        <title>Consensus pan-genome assembly of the specialised wine bacterium Oenococcus oeni.</title>
        <authorList>
            <person name="Sternes P.R."/>
            <person name="Borneman A.R."/>
        </authorList>
    </citation>
    <scope>NUCLEOTIDE SEQUENCE [LARGE SCALE GENOMIC DNA]</scope>
    <source>
        <strain evidence="8 9">AWRIB661</strain>
    </source>
</reference>
<dbReference type="InterPro" id="IPR013011">
    <property type="entry name" value="PTS_EIIB_2"/>
</dbReference>
<accession>A0A6N4A050</accession>
<proteinExistence type="predicted"/>
<dbReference type="AlphaFoldDB" id="A0A6N4A050"/>
<dbReference type="Proteomes" id="UP000181728">
    <property type="component" value="Unassembled WGS sequence"/>
</dbReference>
<dbReference type="Gene3D" id="3.40.50.2300">
    <property type="match status" value="1"/>
</dbReference>
<dbReference type="Gene3D" id="1.10.10.10">
    <property type="entry name" value="Winged helix-like DNA-binding domain superfamily/Winged helix DNA-binding domain"/>
    <property type="match status" value="1"/>
</dbReference>
<keyword evidence="1" id="KW-0808">Transferase</keyword>
<protein>
    <submittedName>
        <fullName evidence="8">Uncharacterized protein</fullName>
    </submittedName>
</protein>
<keyword evidence="5" id="KW-0804">Transcription</keyword>
<dbReference type="GO" id="GO:0009401">
    <property type="term" value="P:phosphoenolpyruvate-dependent sugar phosphotransferase system"/>
    <property type="evidence" value="ECO:0007669"/>
    <property type="project" value="InterPro"/>
</dbReference>
<sequence>MDEEAKEVNSHEASNGLIDLLSKEQNFLTADELAKKMNLSSKSIYRLILRINNSEKSKGNKDLIIAKRGKGIRLNNLFNKNITSIENPINRLAPFSRRNQVLMELLYSSPKEIKISCLYDKYYVSDSVISNDEIYMNNWLSKFGLKIKIFQRNMSVVGDEKLIRQAISFLFSLSEDHDLNDLLINDSETYKKQDSDFVYCQIQKIEKDLGTVIPHPYDINIFSHILILINRYRKVGNKKISGLDTLNEEETKFVLMHQKIYHIAKEISKNIENYIGKQLLDADSYYIFEYLLSSRTVSSDTVPINTDRRVIDIANDYLDIVSELLGRTNDFTDIRNDLINHIKPMLNRIKYSLNVKNNLLDQIKSEYSEVFTAVQEATKIIEKKERIPEIPYDEVGFLALYFAQSLERDLPRIKVLIMCTTGVGTAELLKVKVARSFSNLDIVSVISEREFRQIRSPDIDLVISTIPINDSKIPLVVVSAIFNSNDKQIVSDEVEKIERKKVSVY</sequence>
<dbReference type="InterPro" id="IPR007737">
    <property type="entry name" value="Mga_HTH"/>
</dbReference>
<organism evidence="8 9">
    <name type="scientific">Oenococcus oeni</name>
    <name type="common">Leuconostoc oenos</name>
    <dbReference type="NCBI Taxonomy" id="1247"/>
    <lineage>
        <taxon>Bacteria</taxon>
        <taxon>Bacillati</taxon>
        <taxon>Bacillota</taxon>
        <taxon>Bacilli</taxon>
        <taxon>Lactobacillales</taxon>
        <taxon>Lactobacillaceae</taxon>
        <taxon>Oenococcus</taxon>
    </lineage>
</organism>
<dbReference type="PANTHER" id="PTHR30185:SF18">
    <property type="entry name" value="TRANSCRIPTIONAL REGULATOR MTLR"/>
    <property type="match status" value="1"/>
</dbReference>